<organism evidence="1 2">
    <name type="scientific">Pseudoluteimonas lycopersici</name>
    <dbReference type="NCBI Taxonomy" id="1324796"/>
    <lineage>
        <taxon>Bacteria</taxon>
        <taxon>Pseudomonadati</taxon>
        <taxon>Pseudomonadota</taxon>
        <taxon>Gammaproteobacteria</taxon>
        <taxon>Lysobacterales</taxon>
        <taxon>Lysobacteraceae</taxon>
        <taxon>Pseudoluteimonas</taxon>
    </lineage>
</organism>
<accession>A0A516V3N8</accession>
<dbReference type="EMBL" id="CP041742">
    <property type="protein sequence ID" value="QDQ73135.1"/>
    <property type="molecule type" value="Genomic_DNA"/>
</dbReference>
<proteinExistence type="predicted"/>
<reference evidence="1 2" key="1">
    <citation type="submission" date="2019-07" db="EMBL/GenBank/DDBJ databases">
        <title>Lysobacter weifangensis sp. nov., isolated from bensulfuron-methyl contaminated farmland soil.</title>
        <authorList>
            <person name="Zhao H."/>
        </authorList>
    </citation>
    <scope>NUCLEOTIDE SEQUENCE [LARGE SCALE GENOMIC DNA]</scope>
    <source>
        <strain evidence="1 2">CC-Bw-6</strain>
    </source>
</reference>
<dbReference type="RefSeq" id="WP_143878648.1">
    <property type="nucleotide sequence ID" value="NZ_BAABLZ010000001.1"/>
</dbReference>
<name>A0A516V3N8_9GAMM</name>
<dbReference type="Proteomes" id="UP000315891">
    <property type="component" value="Chromosome"/>
</dbReference>
<protein>
    <submittedName>
        <fullName evidence="1">Uncharacterized protein</fullName>
    </submittedName>
</protein>
<sequence>MNRQVKCSSLGVLLICLAGCQTMRPLPLAEASMEKENLKLSGLNPPTTLNEALSTLKAYSNTYLEAAEKLHSADYWASDASYAGGALGIVGGLTKSPQTAIVGALLNGGGSASSQRYQYAVQATNYEKASDAMLCLRRVIVVSGAKNSESIDYLVLNERIDEIRGRLRQLQANVQLASPDLTKIQDAIKKLMTVPEPKDAKGNLRVTTAEEEREKVNAELAKCSATF</sequence>
<keyword evidence="2" id="KW-1185">Reference proteome</keyword>
<gene>
    <name evidence="1" type="ORF">FNZ56_04220</name>
</gene>
<dbReference type="AlphaFoldDB" id="A0A516V3N8"/>
<evidence type="ECO:0000313" key="1">
    <source>
        <dbReference type="EMBL" id="QDQ73135.1"/>
    </source>
</evidence>
<evidence type="ECO:0000313" key="2">
    <source>
        <dbReference type="Proteomes" id="UP000315891"/>
    </source>
</evidence>